<evidence type="ECO:0000313" key="8">
    <source>
        <dbReference type="Proteomes" id="UP000739565"/>
    </source>
</evidence>
<dbReference type="PANTHER" id="PTHR43779:SF3">
    <property type="entry name" value="(3R)-3-[(CARBOXYMETHYL)AMINO]FATTY ACID OXYGENASE_DECARBOXYLASE"/>
    <property type="match status" value="1"/>
</dbReference>
<dbReference type="SUPFAM" id="SSF51197">
    <property type="entry name" value="Clavaminate synthase-like"/>
    <property type="match status" value="1"/>
</dbReference>
<keyword evidence="5" id="KW-0408">Iron</keyword>
<dbReference type="PANTHER" id="PTHR43779">
    <property type="entry name" value="DIOXYGENASE RV0097-RELATED"/>
    <property type="match status" value="1"/>
</dbReference>
<dbReference type="AlphaFoldDB" id="A0A953N8R9"/>
<dbReference type="Proteomes" id="UP000739565">
    <property type="component" value="Unassembled WGS sequence"/>
</dbReference>
<dbReference type="Gene3D" id="3.60.130.10">
    <property type="entry name" value="Clavaminate synthase-like"/>
    <property type="match status" value="1"/>
</dbReference>
<dbReference type="Pfam" id="PF02668">
    <property type="entry name" value="TauD"/>
    <property type="match status" value="1"/>
</dbReference>
<sequence>MTLIIHPIRKEFGAEISGIDLTEPTTRAVKQQLNTLLAQYAVLVFRKQALTPPQFMGAAEIFGDLMDQQLKKYVLADYPMVGCNSTDDLPRKNGKLQVRGENYHTDHSNDRCPPKATTLHALQIPHSGGDTQFVDVRQAYDDLPDSLKETVKNLKSLHVHQSSRSPRELTKLSAEDLAKIPTALQPLVIRHPGSGRPALYLNTGRMEGIEGMPADEGYALIEDLYRRATDARYEYRHRWQVGDMVIWDNQAVMHQANADYDPEQKRFLYRLMIKGVALTAAQ</sequence>
<evidence type="ECO:0000256" key="5">
    <source>
        <dbReference type="ARBA" id="ARBA00023004"/>
    </source>
</evidence>
<evidence type="ECO:0000259" key="6">
    <source>
        <dbReference type="Pfam" id="PF02668"/>
    </source>
</evidence>
<name>A0A953N8R9_9BURK</name>
<keyword evidence="2" id="KW-0479">Metal-binding</keyword>
<reference evidence="7" key="1">
    <citation type="submission" date="2021-07" db="EMBL/GenBank/DDBJ databases">
        <title>New genus and species of the family Alcaligenaceae.</title>
        <authorList>
            <person name="Hahn M.W."/>
        </authorList>
    </citation>
    <scope>NUCLEOTIDE SEQUENCE</scope>
    <source>
        <strain evidence="7">LF4-65</strain>
    </source>
</reference>
<evidence type="ECO:0000256" key="3">
    <source>
        <dbReference type="ARBA" id="ARBA00022964"/>
    </source>
</evidence>
<gene>
    <name evidence="7" type="ORF">KZZ10_03760</name>
</gene>
<keyword evidence="3 7" id="KW-0223">Dioxygenase</keyword>
<dbReference type="GO" id="GO:0046872">
    <property type="term" value="F:metal ion binding"/>
    <property type="evidence" value="ECO:0007669"/>
    <property type="project" value="UniProtKB-KW"/>
</dbReference>
<accession>A0A953N8R9</accession>
<dbReference type="EMBL" id="JAHXRI010000006">
    <property type="protein sequence ID" value="MBZ1349752.1"/>
    <property type="molecule type" value="Genomic_DNA"/>
</dbReference>
<dbReference type="InterPro" id="IPR042098">
    <property type="entry name" value="TauD-like_sf"/>
</dbReference>
<dbReference type="RefSeq" id="WP_259660173.1">
    <property type="nucleotide sequence ID" value="NZ_JAHXRI010000006.1"/>
</dbReference>
<evidence type="ECO:0000256" key="2">
    <source>
        <dbReference type="ARBA" id="ARBA00022723"/>
    </source>
</evidence>
<keyword evidence="4" id="KW-0560">Oxidoreductase</keyword>
<protein>
    <submittedName>
        <fullName evidence="7">TauD/TfdA family dioxygenase</fullName>
    </submittedName>
</protein>
<comment type="caution">
    <text evidence="7">The sequence shown here is derived from an EMBL/GenBank/DDBJ whole genome shotgun (WGS) entry which is preliminary data.</text>
</comment>
<keyword evidence="8" id="KW-1185">Reference proteome</keyword>
<evidence type="ECO:0000256" key="4">
    <source>
        <dbReference type="ARBA" id="ARBA00023002"/>
    </source>
</evidence>
<feature type="domain" description="TauD/TfdA-like" evidence="6">
    <location>
        <begin position="7"/>
        <end position="272"/>
    </location>
</feature>
<evidence type="ECO:0000256" key="1">
    <source>
        <dbReference type="ARBA" id="ARBA00005896"/>
    </source>
</evidence>
<organism evidence="7 8">
    <name type="scientific">Zwartia hollandica</name>
    <dbReference type="NCBI Taxonomy" id="324606"/>
    <lineage>
        <taxon>Bacteria</taxon>
        <taxon>Pseudomonadati</taxon>
        <taxon>Pseudomonadota</taxon>
        <taxon>Betaproteobacteria</taxon>
        <taxon>Burkholderiales</taxon>
        <taxon>Alcaligenaceae</taxon>
        <taxon>Zwartia</taxon>
    </lineage>
</organism>
<proteinExistence type="inferred from homology"/>
<comment type="similarity">
    <text evidence="1">Belongs to the TfdA dioxygenase family.</text>
</comment>
<dbReference type="InterPro" id="IPR003819">
    <property type="entry name" value="TauD/TfdA-like"/>
</dbReference>
<dbReference type="GO" id="GO:0016706">
    <property type="term" value="F:2-oxoglutarate-dependent dioxygenase activity"/>
    <property type="evidence" value="ECO:0007669"/>
    <property type="project" value="UniProtKB-ARBA"/>
</dbReference>
<evidence type="ECO:0000313" key="7">
    <source>
        <dbReference type="EMBL" id="MBZ1349752.1"/>
    </source>
</evidence>
<dbReference type="InterPro" id="IPR051178">
    <property type="entry name" value="TfdA_dioxygenase"/>
</dbReference>